<name>A0ABW6BBX2_9SPHI</name>
<dbReference type="InterPro" id="IPR014825">
    <property type="entry name" value="DNA_alkylation"/>
</dbReference>
<dbReference type="Pfam" id="PF08713">
    <property type="entry name" value="DNA_alkylation"/>
    <property type="match status" value="1"/>
</dbReference>
<dbReference type="InterPro" id="IPR016024">
    <property type="entry name" value="ARM-type_fold"/>
</dbReference>
<dbReference type="PANTHER" id="PTHR34070:SF1">
    <property type="entry name" value="DNA ALKYLATION REPAIR PROTEIN"/>
    <property type="match status" value="1"/>
</dbReference>
<comment type="caution">
    <text evidence="1">The sequence shown here is derived from an EMBL/GenBank/DDBJ whole genome shotgun (WGS) entry which is preliminary data.</text>
</comment>
<dbReference type="CDD" id="cd06561">
    <property type="entry name" value="AlkD_like"/>
    <property type="match status" value="1"/>
</dbReference>
<dbReference type="RefSeq" id="WP_320183813.1">
    <property type="nucleotide sequence ID" value="NZ_CP138332.1"/>
</dbReference>
<keyword evidence="2" id="KW-1185">Reference proteome</keyword>
<gene>
    <name evidence="1" type="ORF">ACFS7Y_01395</name>
</gene>
<dbReference type="PANTHER" id="PTHR34070">
    <property type="entry name" value="ARMADILLO-TYPE FOLD"/>
    <property type="match status" value="1"/>
</dbReference>
<proteinExistence type="predicted"/>
<reference evidence="2" key="1">
    <citation type="journal article" date="2019" name="Int. J. Syst. Evol. Microbiol.">
        <title>The Global Catalogue of Microorganisms (GCM) 10K type strain sequencing project: providing services to taxonomists for standard genome sequencing and annotation.</title>
        <authorList>
            <consortium name="The Broad Institute Genomics Platform"/>
            <consortium name="The Broad Institute Genome Sequencing Center for Infectious Disease"/>
            <person name="Wu L."/>
            <person name="Ma J."/>
        </authorList>
    </citation>
    <scope>NUCLEOTIDE SEQUENCE [LARGE SCALE GENOMIC DNA]</scope>
    <source>
        <strain evidence="2">KCTC 22814</strain>
    </source>
</reference>
<protein>
    <submittedName>
        <fullName evidence="1">DNA alkylation repair protein</fullName>
    </submittedName>
</protein>
<dbReference type="Gene3D" id="1.25.10.90">
    <property type="match status" value="1"/>
</dbReference>
<dbReference type="Proteomes" id="UP001597525">
    <property type="component" value="Unassembled WGS sequence"/>
</dbReference>
<sequence length="235" mass="27186">MNHALIAVRQALTGLANEEGQKAVQRYHKDDIKTLGISVPKLRELSKSWIKTMKPLGKQSCFATCDELWRTGWIEEAFLASELVYAFRKEFEREDLARFYIWIAQHVSNWATCDNFCNNTVGSFLMKYPELLSTMQHWAVQDNRWLQRAAAVSLIVPARKGLFMDVGLAIADTLLLRDDDLVQKGYGWLLKVYSKVRLDAVYAFVKARQHAMPRTALRYAIEHFPTTLRQELMQK</sequence>
<organism evidence="1 2">
    <name type="scientific">Sphingobacterium bambusae</name>
    <dbReference type="NCBI Taxonomy" id="662858"/>
    <lineage>
        <taxon>Bacteria</taxon>
        <taxon>Pseudomonadati</taxon>
        <taxon>Bacteroidota</taxon>
        <taxon>Sphingobacteriia</taxon>
        <taxon>Sphingobacteriales</taxon>
        <taxon>Sphingobacteriaceae</taxon>
        <taxon>Sphingobacterium</taxon>
    </lineage>
</organism>
<dbReference type="SUPFAM" id="SSF48371">
    <property type="entry name" value="ARM repeat"/>
    <property type="match status" value="1"/>
</dbReference>
<evidence type="ECO:0000313" key="1">
    <source>
        <dbReference type="EMBL" id="MFD2966019.1"/>
    </source>
</evidence>
<evidence type="ECO:0000313" key="2">
    <source>
        <dbReference type="Proteomes" id="UP001597525"/>
    </source>
</evidence>
<dbReference type="EMBL" id="JBHUPB010000003">
    <property type="protein sequence ID" value="MFD2966019.1"/>
    <property type="molecule type" value="Genomic_DNA"/>
</dbReference>
<accession>A0ABW6BBX2</accession>